<reference evidence="4" key="1">
    <citation type="submission" date="2023-09" db="EMBL/GenBank/DDBJ databases">
        <authorList>
            <person name="Li S."/>
            <person name="Li X."/>
            <person name="Zhang C."/>
            <person name="Zhao Z."/>
        </authorList>
    </citation>
    <scope>NUCLEOTIDE SEQUENCE [LARGE SCALE GENOMIC DNA]</scope>
    <source>
        <strain evidence="4">SQ345</strain>
    </source>
</reference>
<keyword evidence="2" id="KW-0175">Coiled coil</keyword>
<feature type="coiled-coil region" evidence="2">
    <location>
        <begin position="15"/>
        <end position="49"/>
    </location>
</feature>
<evidence type="ECO:0000313" key="4">
    <source>
        <dbReference type="Proteomes" id="UP001248581"/>
    </source>
</evidence>
<sequence>MTTELQQISVLLDRVDNLEAKIAFQDDIIEQLNNEITVHHEQLSDLNEQLRLIGQRVKDMNTTAVGRVEDETPPPHY</sequence>
<dbReference type="InterPro" id="IPR007236">
    <property type="entry name" value="SlyX"/>
</dbReference>
<name>A0ABY9TJU7_9GAMM</name>
<organism evidence="3 4">
    <name type="scientific">Thalassotalea nanhaiensis</name>
    <dbReference type="NCBI Taxonomy" id="3065648"/>
    <lineage>
        <taxon>Bacteria</taxon>
        <taxon>Pseudomonadati</taxon>
        <taxon>Pseudomonadota</taxon>
        <taxon>Gammaproteobacteria</taxon>
        <taxon>Alteromonadales</taxon>
        <taxon>Colwelliaceae</taxon>
        <taxon>Thalassotalea</taxon>
    </lineage>
</organism>
<dbReference type="Proteomes" id="UP001248581">
    <property type="component" value="Chromosome"/>
</dbReference>
<evidence type="ECO:0000313" key="3">
    <source>
        <dbReference type="EMBL" id="WNC68981.1"/>
    </source>
</evidence>
<dbReference type="PANTHER" id="PTHR36508">
    <property type="entry name" value="PROTEIN SLYX"/>
    <property type="match status" value="1"/>
</dbReference>
<proteinExistence type="inferred from homology"/>
<evidence type="ECO:0000256" key="1">
    <source>
        <dbReference type="HAMAP-Rule" id="MF_00715"/>
    </source>
</evidence>
<dbReference type="PANTHER" id="PTHR36508:SF1">
    <property type="entry name" value="PROTEIN SLYX"/>
    <property type="match status" value="1"/>
</dbReference>
<dbReference type="EMBL" id="CP134146">
    <property type="protein sequence ID" value="WNC68981.1"/>
    <property type="molecule type" value="Genomic_DNA"/>
</dbReference>
<gene>
    <name evidence="1" type="primary">slyX</name>
    <name evidence="3" type="ORF">RI845_02215</name>
</gene>
<protein>
    <recommendedName>
        <fullName evidence="1">Protein SlyX homolog</fullName>
    </recommendedName>
</protein>
<comment type="similarity">
    <text evidence="1">Belongs to the SlyX family.</text>
</comment>
<accession>A0ABY9TJU7</accession>
<dbReference type="Pfam" id="PF04102">
    <property type="entry name" value="SlyX"/>
    <property type="match status" value="1"/>
</dbReference>
<keyword evidence="4" id="KW-1185">Reference proteome</keyword>
<dbReference type="HAMAP" id="MF_00715">
    <property type="entry name" value="SlyX"/>
    <property type="match status" value="1"/>
</dbReference>
<evidence type="ECO:0000256" key="2">
    <source>
        <dbReference type="SAM" id="Coils"/>
    </source>
</evidence>
<dbReference type="RefSeq" id="WP_348388134.1">
    <property type="nucleotide sequence ID" value="NZ_CP134146.1"/>
</dbReference>